<feature type="non-terminal residue" evidence="2">
    <location>
        <position position="59"/>
    </location>
</feature>
<dbReference type="Proteomes" id="UP000681967">
    <property type="component" value="Unassembled WGS sequence"/>
</dbReference>
<dbReference type="EMBL" id="CAJOBJ010125189">
    <property type="protein sequence ID" value="CAF4695931.1"/>
    <property type="molecule type" value="Genomic_DNA"/>
</dbReference>
<evidence type="ECO:0000313" key="4">
    <source>
        <dbReference type="Proteomes" id="UP000681967"/>
    </source>
</evidence>
<feature type="compositionally biased region" description="Polar residues" evidence="1">
    <location>
        <begin position="48"/>
        <end position="59"/>
    </location>
</feature>
<organism evidence="2 4">
    <name type="scientific">Rotaria magnacalcarata</name>
    <dbReference type="NCBI Taxonomy" id="392030"/>
    <lineage>
        <taxon>Eukaryota</taxon>
        <taxon>Metazoa</taxon>
        <taxon>Spiralia</taxon>
        <taxon>Gnathifera</taxon>
        <taxon>Rotifera</taxon>
        <taxon>Eurotatoria</taxon>
        <taxon>Bdelloidea</taxon>
        <taxon>Philodinida</taxon>
        <taxon>Philodinidae</taxon>
        <taxon>Rotaria</taxon>
    </lineage>
</organism>
<sequence>SNVDDENALLFYKEVFEELREEQVEITEEEWIEEQLAINPDFDPNEEGTATNIGSDEQQ</sequence>
<dbReference type="Proteomes" id="UP000681720">
    <property type="component" value="Unassembled WGS sequence"/>
</dbReference>
<gene>
    <name evidence="2" type="ORF">BYL167_LOCUS41898</name>
    <name evidence="3" type="ORF">GIL414_LOCUS42867</name>
</gene>
<accession>A0A8S2ZIJ8</accession>
<dbReference type="EMBL" id="CAJOBH010107466">
    <property type="protein sequence ID" value="CAF4644323.1"/>
    <property type="molecule type" value="Genomic_DNA"/>
</dbReference>
<evidence type="ECO:0000313" key="3">
    <source>
        <dbReference type="EMBL" id="CAF4695931.1"/>
    </source>
</evidence>
<comment type="caution">
    <text evidence="2">The sequence shown here is derived from an EMBL/GenBank/DDBJ whole genome shotgun (WGS) entry which is preliminary data.</text>
</comment>
<evidence type="ECO:0000256" key="1">
    <source>
        <dbReference type="SAM" id="MobiDB-lite"/>
    </source>
</evidence>
<evidence type="ECO:0000313" key="2">
    <source>
        <dbReference type="EMBL" id="CAF4644323.1"/>
    </source>
</evidence>
<dbReference type="AlphaFoldDB" id="A0A8S2ZIJ8"/>
<protein>
    <submittedName>
        <fullName evidence="2">Uncharacterized protein</fullName>
    </submittedName>
</protein>
<reference evidence="2" key="1">
    <citation type="submission" date="2021-02" db="EMBL/GenBank/DDBJ databases">
        <authorList>
            <person name="Nowell W R."/>
        </authorList>
    </citation>
    <scope>NUCLEOTIDE SEQUENCE</scope>
</reference>
<feature type="region of interest" description="Disordered" evidence="1">
    <location>
        <begin position="37"/>
        <end position="59"/>
    </location>
</feature>
<feature type="non-terminal residue" evidence="2">
    <location>
        <position position="1"/>
    </location>
</feature>
<proteinExistence type="predicted"/>
<name>A0A8S2ZIJ8_9BILA</name>